<keyword evidence="2" id="KW-1185">Reference proteome</keyword>
<evidence type="ECO:0000313" key="1">
    <source>
        <dbReference type="EMBL" id="CAF1514336.1"/>
    </source>
</evidence>
<dbReference type="Proteomes" id="UP000663870">
    <property type="component" value="Unassembled WGS sequence"/>
</dbReference>
<protein>
    <submittedName>
        <fullName evidence="1">Uncharacterized protein</fullName>
    </submittedName>
</protein>
<comment type="caution">
    <text evidence="1">The sequence shown here is derived from an EMBL/GenBank/DDBJ whole genome shotgun (WGS) entry which is preliminary data.</text>
</comment>
<gene>
    <name evidence="1" type="ORF">JXQ802_LOCUS41180</name>
</gene>
<dbReference type="EMBL" id="CAJNOL010002592">
    <property type="protein sequence ID" value="CAF1514336.1"/>
    <property type="molecule type" value="Genomic_DNA"/>
</dbReference>
<reference evidence="1" key="1">
    <citation type="submission" date="2021-02" db="EMBL/GenBank/DDBJ databases">
        <authorList>
            <person name="Nowell W R."/>
        </authorList>
    </citation>
    <scope>NUCLEOTIDE SEQUENCE</scope>
</reference>
<accession>A0A815UCF6</accession>
<evidence type="ECO:0000313" key="2">
    <source>
        <dbReference type="Proteomes" id="UP000663870"/>
    </source>
</evidence>
<proteinExistence type="predicted"/>
<sequence>MNINQKSQWNTSAIHTNSFEHHDDHLPSTVKSNETFSDKPYKALQTLRSAQIGVRLPNKIFIHAIDQFLKYIRNETNKV</sequence>
<dbReference type="AlphaFoldDB" id="A0A815UCF6"/>
<name>A0A815UCF6_9BILA</name>
<organism evidence="1 2">
    <name type="scientific">Rotaria sordida</name>
    <dbReference type="NCBI Taxonomy" id="392033"/>
    <lineage>
        <taxon>Eukaryota</taxon>
        <taxon>Metazoa</taxon>
        <taxon>Spiralia</taxon>
        <taxon>Gnathifera</taxon>
        <taxon>Rotifera</taxon>
        <taxon>Eurotatoria</taxon>
        <taxon>Bdelloidea</taxon>
        <taxon>Philodinida</taxon>
        <taxon>Philodinidae</taxon>
        <taxon>Rotaria</taxon>
    </lineage>
</organism>